<feature type="domain" description="AAA+ ATPase" evidence="8">
    <location>
        <begin position="57"/>
        <end position="201"/>
    </location>
</feature>
<dbReference type="Pfam" id="PF00265">
    <property type="entry name" value="TK"/>
    <property type="match status" value="1"/>
</dbReference>
<evidence type="ECO:0000256" key="7">
    <source>
        <dbReference type="ARBA" id="ARBA00022840"/>
    </source>
</evidence>
<keyword evidence="7" id="KW-0067">ATP-binding</keyword>
<gene>
    <name evidence="9" type="ORF">COX08_02590</name>
</gene>
<protein>
    <recommendedName>
        <fullName evidence="2">thymidine kinase</fullName>
        <ecNumber evidence="2">2.7.1.21</ecNumber>
    </recommendedName>
</protein>
<dbReference type="Proteomes" id="UP000229459">
    <property type="component" value="Unassembled WGS sequence"/>
</dbReference>
<dbReference type="InterPro" id="IPR003593">
    <property type="entry name" value="AAA+_ATPase"/>
</dbReference>
<keyword evidence="6" id="KW-0418">Kinase</keyword>
<comment type="similarity">
    <text evidence="1">Belongs to the thymidine kinase family.</text>
</comment>
<dbReference type="Gene3D" id="3.40.50.300">
    <property type="entry name" value="P-loop containing nucleotide triphosphate hydrolases"/>
    <property type="match status" value="1"/>
</dbReference>
<proteinExistence type="inferred from homology"/>
<name>A0A2H0B642_9BACT</name>
<dbReference type="SMART" id="SM00382">
    <property type="entry name" value="AAA"/>
    <property type="match status" value="1"/>
</dbReference>
<reference evidence="9 10" key="1">
    <citation type="submission" date="2017-09" db="EMBL/GenBank/DDBJ databases">
        <title>Depth-based differentiation of microbial function through sediment-hosted aquifers and enrichment of novel symbionts in the deep terrestrial subsurface.</title>
        <authorList>
            <person name="Probst A.J."/>
            <person name="Ladd B."/>
            <person name="Jarett J.K."/>
            <person name="Geller-Mcgrath D.E."/>
            <person name="Sieber C.M."/>
            <person name="Emerson J.B."/>
            <person name="Anantharaman K."/>
            <person name="Thomas B.C."/>
            <person name="Malmstrom R."/>
            <person name="Stieglmeier M."/>
            <person name="Klingl A."/>
            <person name="Woyke T."/>
            <person name="Ryan C.M."/>
            <person name="Banfield J.F."/>
        </authorList>
    </citation>
    <scope>NUCLEOTIDE SEQUENCE [LARGE SCALE GENOMIC DNA]</scope>
    <source>
        <strain evidence="9">CG23_combo_of_CG06-09_8_20_14_all_34_8</strain>
    </source>
</reference>
<dbReference type="InterPro" id="IPR027417">
    <property type="entry name" value="P-loop_NTPase"/>
</dbReference>
<keyword evidence="5" id="KW-0547">Nucleotide-binding</keyword>
<accession>A0A2H0B642</accession>
<dbReference type="GO" id="GO:0004797">
    <property type="term" value="F:thymidine kinase activity"/>
    <property type="evidence" value="ECO:0007669"/>
    <property type="project" value="UniProtKB-EC"/>
</dbReference>
<dbReference type="EMBL" id="PCSR01000060">
    <property type="protein sequence ID" value="PIP53153.1"/>
    <property type="molecule type" value="Genomic_DNA"/>
</dbReference>
<comment type="caution">
    <text evidence="9">The sequence shown here is derived from an EMBL/GenBank/DDBJ whole genome shotgun (WGS) entry which is preliminary data.</text>
</comment>
<keyword evidence="4" id="KW-0808">Transferase</keyword>
<evidence type="ECO:0000256" key="1">
    <source>
        <dbReference type="ARBA" id="ARBA00007587"/>
    </source>
</evidence>
<dbReference type="GO" id="GO:0071897">
    <property type="term" value="P:DNA biosynthetic process"/>
    <property type="evidence" value="ECO:0007669"/>
    <property type="project" value="UniProtKB-KW"/>
</dbReference>
<dbReference type="Gene3D" id="3.30.60.20">
    <property type="match status" value="1"/>
</dbReference>
<evidence type="ECO:0000256" key="3">
    <source>
        <dbReference type="ARBA" id="ARBA00022634"/>
    </source>
</evidence>
<evidence type="ECO:0000256" key="5">
    <source>
        <dbReference type="ARBA" id="ARBA00022741"/>
    </source>
</evidence>
<dbReference type="GO" id="GO:0005524">
    <property type="term" value="F:ATP binding"/>
    <property type="evidence" value="ECO:0007669"/>
    <property type="project" value="UniProtKB-KW"/>
</dbReference>
<dbReference type="EC" id="2.7.1.21" evidence="2"/>
<evidence type="ECO:0000256" key="6">
    <source>
        <dbReference type="ARBA" id="ARBA00022777"/>
    </source>
</evidence>
<dbReference type="AlphaFoldDB" id="A0A2H0B642"/>
<evidence type="ECO:0000256" key="4">
    <source>
        <dbReference type="ARBA" id="ARBA00022679"/>
    </source>
</evidence>
<evidence type="ECO:0000313" key="9">
    <source>
        <dbReference type="EMBL" id="PIP53153.1"/>
    </source>
</evidence>
<evidence type="ECO:0000259" key="8">
    <source>
        <dbReference type="SMART" id="SM00382"/>
    </source>
</evidence>
<keyword evidence="3" id="KW-0237">DNA synthesis</keyword>
<evidence type="ECO:0000313" key="10">
    <source>
        <dbReference type="Proteomes" id="UP000229459"/>
    </source>
</evidence>
<evidence type="ECO:0000256" key="2">
    <source>
        <dbReference type="ARBA" id="ARBA00012118"/>
    </source>
</evidence>
<sequence>MKTNKTLHNSKIWLQLYQNREYVYWFDNPKPSQINGYNQHHFQALELITSFFNKNQNGALVGIFGPMGSGKSALLLLLADRYKGEYQAYVHNYDRKRNGNCKVITSWGAGQTIDAYIYQSSQDLINKLNQLSDKTIVLIDEWNFCDDNKIKVSWMQELVKIIKAKKLLVAISSLDFSFKKEIWHNAQICLSSCDLAVVLSSRCTYENCKKPAIFTQLNINGVPASIKTKTIHVGKVTSEFSPRCSRHHELNE</sequence>
<dbReference type="SUPFAM" id="SSF52540">
    <property type="entry name" value="P-loop containing nucleoside triphosphate hydrolases"/>
    <property type="match status" value="1"/>
</dbReference>
<organism evidence="9 10">
    <name type="scientific">Candidatus Beckwithbacteria bacterium CG23_combo_of_CG06-09_8_20_14_all_34_8</name>
    <dbReference type="NCBI Taxonomy" id="1974497"/>
    <lineage>
        <taxon>Bacteria</taxon>
        <taxon>Candidatus Beckwithiibacteriota</taxon>
    </lineage>
</organism>
<dbReference type="InterPro" id="IPR001267">
    <property type="entry name" value="Thymidine_kinase"/>
</dbReference>